<evidence type="ECO:0000256" key="2">
    <source>
        <dbReference type="SAM" id="Phobius"/>
    </source>
</evidence>
<proteinExistence type="predicted"/>
<evidence type="ECO:0000313" key="3">
    <source>
        <dbReference type="EMBL" id="UZJ26620.1"/>
    </source>
</evidence>
<feature type="compositionally biased region" description="Basic and acidic residues" evidence="1">
    <location>
        <begin position="50"/>
        <end position="67"/>
    </location>
</feature>
<keyword evidence="4" id="KW-1185">Reference proteome</keyword>
<keyword evidence="2" id="KW-0812">Transmembrane</keyword>
<feature type="transmembrane region" description="Helical" evidence="2">
    <location>
        <begin position="118"/>
        <end position="138"/>
    </location>
</feature>
<dbReference type="Pfam" id="PF11241">
    <property type="entry name" value="DUF3043"/>
    <property type="match status" value="1"/>
</dbReference>
<dbReference type="EMBL" id="CP110615">
    <property type="protein sequence ID" value="UZJ26620.1"/>
    <property type="molecule type" value="Genomic_DNA"/>
</dbReference>
<accession>A0ABY6P4L1</accession>
<keyword evidence="2" id="KW-1133">Transmembrane helix</keyword>
<reference evidence="3" key="1">
    <citation type="submission" date="2022-10" db="EMBL/GenBank/DDBJ databases">
        <title>Rhodococcus sp.75.</title>
        <authorList>
            <person name="Sun M."/>
        </authorList>
    </citation>
    <scope>NUCLEOTIDE SEQUENCE</scope>
    <source>
        <strain evidence="3">75</strain>
    </source>
</reference>
<name>A0ABY6P4L1_9NOCA</name>
<dbReference type="InterPro" id="IPR021403">
    <property type="entry name" value="DUF3043"/>
</dbReference>
<evidence type="ECO:0000313" key="4">
    <source>
        <dbReference type="Proteomes" id="UP001164965"/>
    </source>
</evidence>
<keyword evidence="2" id="KW-0472">Membrane</keyword>
<evidence type="ECO:0000256" key="1">
    <source>
        <dbReference type="SAM" id="MobiDB-lite"/>
    </source>
</evidence>
<organism evidence="3 4">
    <name type="scientific">Rhodococcus antarcticus</name>
    <dbReference type="NCBI Taxonomy" id="2987751"/>
    <lineage>
        <taxon>Bacteria</taxon>
        <taxon>Bacillati</taxon>
        <taxon>Actinomycetota</taxon>
        <taxon>Actinomycetes</taxon>
        <taxon>Mycobacteriales</taxon>
        <taxon>Nocardiaceae</taxon>
        <taxon>Rhodococcus</taxon>
    </lineage>
</organism>
<feature type="transmembrane region" description="Helical" evidence="2">
    <location>
        <begin position="94"/>
        <end position="112"/>
    </location>
</feature>
<protein>
    <submittedName>
        <fullName evidence="3">DUF3043 domain-containing protein</fullName>
    </submittedName>
</protein>
<gene>
    <name evidence="3" type="ORF">RHODO2019_10145</name>
</gene>
<sequence length="186" mass="20303">MPEAVPVSLGKGRPTPKRRDAEARKRGPVPPPPTTQRQAYKRSKATGGTKLDRKAASADRRERMMAGDDAHVLPRDRGPARALARDVVDSRRNLIGLFMPLALVVVILYFLAPATSNAVSLGMLAAIVVMVVEGVFLARLVSGRVHERFPDEPAGAVKLGWYSFVRASQLRRLRAPRPRVQPGDAV</sequence>
<dbReference type="Proteomes" id="UP001164965">
    <property type="component" value="Chromosome"/>
</dbReference>
<feature type="region of interest" description="Disordered" evidence="1">
    <location>
        <begin position="1"/>
        <end position="67"/>
    </location>
</feature>